<feature type="signal peptide" evidence="11">
    <location>
        <begin position="1"/>
        <end position="28"/>
    </location>
</feature>
<keyword evidence="11" id="KW-0732">Signal</keyword>
<comment type="cofactor">
    <cofactor evidence="3">
        <name>heme b</name>
        <dbReference type="ChEBI" id="CHEBI:60344"/>
    </cofactor>
</comment>
<evidence type="ECO:0000256" key="2">
    <source>
        <dbReference type="ARBA" id="ARBA00001913"/>
    </source>
</evidence>
<evidence type="ECO:0000259" key="12">
    <source>
        <dbReference type="PROSITE" id="PS50873"/>
    </source>
</evidence>
<evidence type="ECO:0000256" key="5">
    <source>
        <dbReference type="ARBA" id="ARBA00022559"/>
    </source>
</evidence>
<evidence type="ECO:0000313" key="14">
    <source>
        <dbReference type="Proteomes" id="UP000823775"/>
    </source>
</evidence>
<dbReference type="InterPro" id="IPR010255">
    <property type="entry name" value="Haem_peroxidase_sf"/>
</dbReference>
<dbReference type="EC" id="1.11.1.7" evidence="4"/>
<evidence type="ECO:0000256" key="11">
    <source>
        <dbReference type="SAM" id="SignalP"/>
    </source>
</evidence>
<accession>A0ABS8S949</accession>
<evidence type="ECO:0000256" key="1">
    <source>
        <dbReference type="ARBA" id="ARBA00000189"/>
    </source>
</evidence>
<keyword evidence="5" id="KW-0575">Peroxidase</keyword>
<dbReference type="PANTHER" id="PTHR31235">
    <property type="entry name" value="PEROXIDASE 25-RELATED"/>
    <property type="match status" value="1"/>
</dbReference>
<comment type="cofactor">
    <cofactor evidence="2">
        <name>Ca(2+)</name>
        <dbReference type="ChEBI" id="CHEBI:29108"/>
    </cofactor>
</comment>
<organism evidence="13 14">
    <name type="scientific">Datura stramonium</name>
    <name type="common">Jimsonweed</name>
    <name type="synonym">Common thornapple</name>
    <dbReference type="NCBI Taxonomy" id="4076"/>
    <lineage>
        <taxon>Eukaryota</taxon>
        <taxon>Viridiplantae</taxon>
        <taxon>Streptophyta</taxon>
        <taxon>Embryophyta</taxon>
        <taxon>Tracheophyta</taxon>
        <taxon>Spermatophyta</taxon>
        <taxon>Magnoliopsida</taxon>
        <taxon>eudicotyledons</taxon>
        <taxon>Gunneridae</taxon>
        <taxon>Pentapetalae</taxon>
        <taxon>asterids</taxon>
        <taxon>lamiids</taxon>
        <taxon>Solanales</taxon>
        <taxon>Solanaceae</taxon>
        <taxon>Solanoideae</taxon>
        <taxon>Datureae</taxon>
        <taxon>Datura</taxon>
    </lineage>
</organism>
<evidence type="ECO:0000256" key="8">
    <source>
        <dbReference type="ARBA" id="ARBA00023002"/>
    </source>
</evidence>
<evidence type="ECO:0000256" key="10">
    <source>
        <dbReference type="RuleBase" id="RU004241"/>
    </source>
</evidence>
<keyword evidence="7" id="KW-0479">Metal-binding</keyword>
<dbReference type="SUPFAM" id="SSF48113">
    <property type="entry name" value="Heme-dependent peroxidases"/>
    <property type="match status" value="1"/>
</dbReference>
<evidence type="ECO:0000256" key="9">
    <source>
        <dbReference type="ARBA" id="ARBA00023004"/>
    </source>
</evidence>
<dbReference type="Gene3D" id="1.10.520.10">
    <property type="match status" value="1"/>
</dbReference>
<proteinExistence type="inferred from homology"/>
<protein>
    <recommendedName>
        <fullName evidence="4">peroxidase</fullName>
        <ecNumber evidence="4">1.11.1.7</ecNumber>
    </recommendedName>
</protein>
<evidence type="ECO:0000256" key="3">
    <source>
        <dbReference type="ARBA" id="ARBA00001970"/>
    </source>
</evidence>
<dbReference type="InterPro" id="IPR002016">
    <property type="entry name" value="Haem_peroxidase"/>
</dbReference>
<evidence type="ECO:0000256" key="6">
    <source>
        <dbReference type="ARBA" id="ARBA00022617"/>
    </source>
</evidence>
<gene>
    <name evidence="13" type="ORF">HAX54_027980</name>
</gene>
<keyword evidence="6" id="KW-0349">Heme</keyword>
<dbReference type="Pfam" id="PF00141">
    <property type="entry name" value="peroxidase"/>
    <property type="match status" value="1"/>
</dbReference>
<dbReference type="InterPro" id="IPR000823">
    <property type="entry name" value="Peroxidase_pln"/>
</dbReference>
<sequence>MDSKGFNVSILALFVCLILSFSVSSIVAYRTPWPPIKTYLPLLLGTVPINWEIYYDVQAGRRDGRVSIDSETLTNLPSPFVDARELIRNLRGKVCAHSIGIAHCAVFANRLYPQNNQQNLPIDPEYADFLKSICPPEALTNGTGVS</sequence>
<comment type="caution">
    <text evidence="13">The sequence shown here is derived from an EMBL/GenBank/DDBJ whole genome shotgun (WGS) entry which is preliminary data.</text>
</comment>
<evidence type="ECO:0000256" key="4">
    <source>
        <dbReference type="ARBA" id="ARBA00012313"/>
    </source>
</evidence>
<keyword evidence="8" id="KW-0560">Oxidoreductase</keyword>
<dbReference type="PROSITE" id="PS50873">
    <property type="entry name" value="PEROXIDASE_4"/>
    <property type="match status" value="1"/>
</dbReference>
<evidence type="ECO:0000256" key="7">
    <source>
        <dbReference type="ARBA" id="ARBA00022723"/>
    </source>
</evidence>
<reference evidence="13 14" key="1">
    <citation type="journal article" date="2021" name="BMC Genomics">
        <title>Datura genome reveals duplications of psychoactive alkaloid biosynthetic genes and high mutation rate following tissue culture.</title>
        <authorList>
            <person name="Rajewski A."/>
            <person name="Carter-House D."/>
            <person name="Stajich J."/>
            <person name="Litt A."/>
        </authorList>
    </citation>
    <scope>NUCLEOTIDE SEQUENCE [LARGE SCALE GENOMIC DNA]</scope>
    <source>
        <strain evidence="13">AR-01</strain>
    </source>
</reference>
<name>A0ABS8S949_DATST</name>
<comment type="catalytic activity">
    <reaction evidence="1">
        <text>2 a phenolic donor + H2O2 = 2 a phenolic radical donor + 2 H2O</text>
        <dbReference type="Rhea" id="RHEA:56136"/>
        <dbReference type="ChEBI" id="CHEBI:15377"/>
        <dbReference type="ChEBI" id="CHEBI:16240"/>
        <dbReference type="ChEBI" id="CHEBI:139520"/>
        <dbReference type="ChEBI" id="CHEBI:139521"/>
        <dbReference type="EC" id="1.11.1.7"/>
    </reaction>
</comment>
<dbReference type="Proteomes" id="UP000823775">
    <property type="component" value="Unassembled WGS sequence"/>
</dbReference>
<evidence type="ECO:0000313" key="13">
    <source>
        <dbReference type="EMBL" id="MCD7455364.1"/>
    </source>
</evidence>
<feature type="domain" description="Plant heme peroxidase family profile" evidence="12">
    <location>
        <begin position="51"/>
        <end position="146"/>
    </location>
</feature>
<comment type="similarity">
    <text evidence="10">Belongs to the peroxidase family.</text>
</comment>
<feature type="chain" id="PRO_5047017218" description="peroxidase" evidence="11">
    <location>
        <begin position="29"/>
        <end position="146"/>
    </location>
</feature>
<dbReference type="Gene3D" id="1.10.420.10">
    <property type="entry name" value="Peroxidase, domain 2"/>
    <property type="match status" value="1"/>
</dbReference>
<keyword evidence="14" id="KW-1185">Reference proteome</keyword>
<keyword evidence="9" id="KW-0408">Iron</keyword>
<dbReference type="EMBL" id="JACEIK010000342">
    <property type="protein sequence ID" value="MCD7455364.1"/>
    <property type="molecule type" value="Genomic_DNA"/>
</dbReference>